<dbReference type="HOGENOM" id="CLU_072059_1_0_7"/>
<sequence length="321" mass="34013">MKTFLPVWSGPGGARAIACSTFVFVVWLAVSVCLAGPVRAEGGAAASVPDTNALAEAGAKLANPLGSLWALNFDIHPLQFFNGTEVEDGPKYGVGVNFQPIMPIPLYGTGDNQAKLVTRPVVPIVFSQPVPTSGGDTRQVGGIGDIQLPVLYSPPETVTGSNLIIGAGPVALLPTATDDVLGEDQWGLGPAVVLGYKNKLFTAALFPNYFWKVASAGQGRKPDLNRGSLLYVLTFNLPDAWQIGMNPTITYDHTASEGNRWTVPVGLFVGKTVRMGGSPVNIKAGFEYSVVKPDDFGQQAMFRIQLTPVIDSLIKEPLFGN</sequence>
<dbReference type="AlphaFoldDB" id="F0JGP5"/>
<dbReference type="EMBL" id="CP003220">
    <property type="protein sequence ID" value="EGB13914.1"/>
    <property type="molecule type" value="Genomic_DNA"/>
</dbReference>
<evidence type="ECO:0000313" key="1">
    <source>
        <dbReference type="EMBL" id="EGB13914.1"/>
    </source>
</evidence>
<keyword evidence="2" id="KW-1185">Reference proteome</keyword>
<dbReference type="eggNOG" id="COG3637">
    <property type="taxonomic scope" value="Bacteria"/>
</dbReference>
<evidence type="ECO:0008006" key="3">
    <source>
        <dbReference type="Google" id="ProtNLM"/>
    </source>
</evidence>
<gene>
    <name evidence="1" type="ORF">DND132_0699</name>
</gene>
<dbReference type="KEGG" id="ddn:DND132_0699"/>
<reference evidence="1 2" key="1">
    <citation type="journal article" date="2011" name="J. Bacteriol.">
        <title>Genome sequence of the mercury-methylating strain Desulfovibrio desulfuricans ND132.</title>
        <authorList>
            <person name="Brown S.D."/>
            <person name="Gilmour C.C."/>
            <person name="Kucken A.M."/>
            <person name="Wall J.D."/>
            <person name="Elias D.A."/>
            <person name="Brandt C.C."/>
            <person name="Podar M."/>
            <person name="Chertkov O."/>
            <person name="Held B."/>
            <person name="Bruce D.C."/>
            <person name="Detter J.C."/>
            <person name="Tapia R."/>
            <person name="Han C.S."/>
            <person name="Goodwin L.A."/>
            <person name="Cheng J.F."/>
            <person name="Pitluck S."/>
            <person name="Woyke T."/>
            <person name="Mikhailova N."/>
            <person name="Ivanova N.N."/>
            <person name="Han J."/>
            <person name="Lucas S."/>
            <person name="Lapidus A.L."/>
            <person name="Land M.L."/>
            <person name="Hauser L.J."/>
            <person name="Palumbo A.V."/>
        </authorList>
    </citation>
    <scope>NUCLEOTIDE SEQUENCE [LARGE SCALE GENOMIC DNA]</scope>
    <source>
        <strain evidence="1 2">ND132</strain>
    </source>
</reference>
<protein>
    <recommendedName>
        <fullName evidence="3">Transporter</fullName>
    </recommendedName>
</protein>
<accession>F0JGP5</accession>
<proteinExistence type="predicted"/>
<evidence type="ECO:0000313" key="2">
    <source>
        <dbReference type="Proteomes" id="UP000007845"/>
    </source>
</evidence>
<name>F0JGP5_9BACT</name>
<organism evidence="1 2">
    <name type="scientific">Pseudodesulfovibrio mercurii</name>
    <dbReference type="NCBI Taxonomy" id="641491"/>
    <lineage>
        <taxon>Bacteria</taxon>
        <taxon>Pseudomonadati</taxon>
        <taxon>Thermodesulfobacteriota</taxon>
        <taxon>Desulfovibrionia</taxon>
        <taxon>Desulfovibrionales</taxon>
        <taxon>Desulfovibrionaceae</taxon>
    </lineage>
</organism>
<dbReference type="STRING" id="641491.DND132_0699"/>
<dbReference type="Proteomes" id="UP000007845">
    <property type="component" value="Chromosome"/>
</dbReference>